<dbReference type="PANTHER" id="PTHR37841:SF1">
    <property type="entry name" value="DUF3298 DOMAIN-CONTAINING PROTEIN"/>
    <property type="match status" value="1"/>
</dbReference>
<organism evidence="1 2">
    <name type="scientific">Nostoc sphaeroides CCNUC1</name>
    <dbReference type="NCBI Taxonomy" id="2653204"/>
    <lineage>
        <taxon>Bacteria</taxon>
        <taxon>Bacillati</taxon>
        <taxon>Cyanobacteriota</taxon>
        <taxon>Cyanophyceae</taxon>
        <taxon>Nostocales</taxon>
        <taxon>Nostocaceae</taxon>
        <taxon>Nostoc</taxon>
    </lineage>
</organism>
<keyword evidence="1" id="KW-0723">Serine/threonine-protein kinase</keyword>
<keyword evidence="1" id="KW-0808">Transferase</keyword>
<dbReference type="EMBL" id="CP045226">
    <property type="protein sequence ID" value="QFS42765.1"/>
    <property type="molecule type" value="Genomic_DNA"/>
</dbReference>
<accession>A0A5P8VQR8</accession>
<proteinExistence type="predicted"/>
<dbReference type="PANTHER" id="PTHR37841">
    <property type="entry name" value="GLR2918 PROTEIN"/>
    <property type="match status" value="1"/>
</dbReference>
<evidence type="ECO:0000313" key="1">
    <source>
        <dbReference type="EMBL" id="QFS42765.1"/>
    </source>
</evidence>
<dbReference type="SUPFAM" id="SSF69360">
    <property type="entry name" value="Cell wall binding repeat"/>
    <property type="match status" value="1"/>
</dbReference>
<dbReference type="RefSeq" id="WP_152587977.1">
    <property type="nucleotide sequence ID" value="NZ_CP045226.1"/>
</dbReference>
<keyword evidence="2" id="KW-1185">Reference proteome</keyword>
<dbReference type="GO" id="GO:0004674">
    <property type="term" value="F:protein serine/threonine kinase activity"/>
    <property type="evidence" value="ECO:0007669"/>
    <property type="project" value="UniProtKB-KW"/>
</dbReference>
<sequence>MKPQFEEAKFFSQGLAAVRIGGKFGYINIKGEFIIQPQFDEAECFYGGLASVEIGGEGYCIDKTGNFID</sequence>
<dbReference type="InterPro" id="IPR032774">
    <property type="entry name" value="WG_beta_rep"/>
</dbReference>
<reference evidence="1 2" key="1">
    <citation type="submission" date="2019-10" db="EMBL/GenBank/DDBJ databases">
        <title>Genomic and transcriptomic insights into the perfect genentic adaptation of a filamentous nitrogen-fixing cyanobacterium to rice fields.</title>
        <authorList>
            <person name="Chen Z."/>
        </authorList>
    </citation>
    <scope>NUCLEOTIDE SEQUENCE [LARGE SCALE GENOMIC DNA]</scope>
    <source>
        <strain evidence="1">CCNUC1</strain>
    </source>
</reference>
<dbReference type="Proteomes" id="UP000326678">
    <property type="component" value="Chromosome Gxm1"/>
</dbReference>
<evidence type="ECO:0000313" key="2">
    <source>
        <dbReference type="Proteomes" id="UP000326678"/>
    </source>
</evidence>
<keyword evidence="1" id="KW-0418">Kinase</keyword>
<dbReference type="Pfam" id="PF14903">
    <property type="entry name" value="WG_beta_rep"/>
    <property type="match status" value="2"/>
</dbReference>
<gene>
    <name evidence="1" type="ORF">GXM_00238</name>
</gene>
<name>A0A5P8VQR8_9NOSO</name>
<protein>
    <submittedName>
        <fullName evidence="1">Serine/threonine protein kinase</fullName>
    </submittedName>
</protein>
<dbReference type="KEGG" id="nsh:GXM_00238"/>
<dbReference type="AlphaFoldDB" id="A0A5P8VQR8"/>